<feature type="transmembrane region" description="Helical" evidence="6">
    <location>
        <begin position="173"/>
        <end position="197"/>
    </location>
</feature>
<gene>
    <name evidence="8" type="ordered locus">ACP_2092</name>
</gene>
<sequence length="263" mass="29237">MLPSSAMGDSAITASALRAPQSAGEAAHAPERHALLVRVTHWATALCFFALLLSGVEILLSHPRFYWGETGDDWSKPLFQLPVPSSRDMVPTRYHFVLPDQNGWSRYLHFEAAWLLVFTGLIYVAWGLWSGHFRGNLWPAENRSGWRAALRVHLGFRKPAEAEAHSYNPLQRIAYLAVIFGLVPLVVWTGLAMSLSFDAAFPWAVELLGGQQSARTLHFFDSIALTLFVFFHLLMVARAGFLRRTCAMITGRVSGGKSNQEAA</sequence>
<evidence type="ECO:0000256" key="6">
    <source>
        <dbReference type="SAM" id="Phobius"/>
    </source>
</evidence>
<dbReference type="PANTHER" id="PTHR30485">
    <property type="entry name" value="NI/FE-HYDROGENASE 1 B-TYPE CYTOCHROME SUBUNIT"/>
    <property type="match status" value="1"/>
</dbReference>
<evidence type="ECO:0000259" key="7">
    <source>
        <dbReference type="Pfam" id="PF01292"/>
    </source>
</evidence>
<protein>
    <recommendedName>
        <fullName evidence="7">Cytochrome b561 bacterial/Ni-hydrogenase domain-containing protein</fullName>
    </recommendedName>
</protein>
<feature type="domain" description="Cytochrome b561 bacterial/Ni-hydrogenase" evidence="7">
    <location>
        <begin position="32"/>
        <end position="251"/>
    </location>
</feature>
<dbReference type="InParanoid" id="C1F929"/>
<feature type="transmembrane region" description="Helical" evidence="6">
    <location>
        <begin position="217"/>
        <end position="237"/>
    </location>
</feature>
<dbReference type="SUPFAM" id="SSF81342">
    <property type="entry name" value="Transmembrane di-heme cytochromes"/>
    <property type="match status" value="1"/>
</dbReference>
<comment type="subcellular location">
    <subcellularLocation>
        <location evidence="1">Cell membrane</location>
        <topology evidence="1">Multi-pass membrane protein</topology>
    </subcellularLocation>
</comment>
<feature type="transmembrane region" description="Helical" evidence="6">
    <location>
        <begin position="42"/>
        <end position="60"/>
    </location>
</feature>
<dbReference type="InterPro" id="IPR051542">
    <property type="entry name" value="Hydrogenase_cytochrome"/>
</dbReference>
<dbReference type="PANTHER" id="PTHR30485:SF1">
    <property type="entry name" value="CYTOCHROME YDHU-RELATED"/>
    <property type="match status" value="1"/>
</dbReference>
<keyword evidence="9" id="KW-1185">Reference proteome</keyword>
<dbReference type="Gene3D" id="1.20.950.20">
    <property type="entry name" value="Transmembrane di-heme cytochromes, Chain C"/>
    <property type="match status" value="1"/>
</dbReference>
<keyword evidence="5 6" id="KW-0472">Membrane</keyword>
<dbReference type="InterPro" id="IPR011577">
    <property type="entry name" value="Cyt_b561_bac/Ni-Hgenase"/>
</dbReference>
<keyword evidence="3 6" id="KW-0812">Transmembrane</keyword>
<dbReference type="Pfam" id="PF01292">
    <property type="entry name" value="Ni_hydr_CYTB"/>
    <property type="match status" value="1"/>
</dbReference>
<keyword evidence="2" id="KW-1003">Cell membrane</keyword>
<dbReference type="GO" id="GO:0009055">
    <property type="term" value="F:electron transfer activity"/>
    <property type="evidence" value="ECO:0007669"/>
    <property type="project" value="InterPro"/>
</dbReference>
<dbReference type="eggNOG" id="COG4117">
    <property type="taxonomic scope" value="Bacteria"/>
</dbReference>
<evidence type="ECO:0000256" key="3">
    <source>
        <dbReference type="ARBA" id="ARBA00022692"/>
    </source>
</evidence>
<evidence type="ECO:0000256" key="2">
    <source>
        <dbReference type="ARBA" id="ARBA00022475"/>
    </source>
</evidence>
<evidence type="ECO:0000256" key="5">
    <source>
        <dbReference type="ARBA" id="ARBA00023136"/>
    </source>
</evidence>
<keyword evidence="4 6" id="KW-1133">Transmembrane helix</keyword>
<evidence type="ECO:0000256" key="4">
    <source>
        <dbReference type="ARBA" id="ARBA00022989"/>
    </source>
</evidence>
<dbReference type="AlphaFoldDB" id="C1F929"/>
<dbReference type="EMBL" id="CP001472">
    <property type="protein sequence ID" value="ACO33469.1"/>
    <property type="molecule type" value="Genomic_DNA"/>
</dbReference>
<evidence type="ECO:0000313" key="8">
    <source>
        <dbReference type="EMBL" id="ACO33469.1"/>
    </source>
</evidence>
<reference evidence="8 9" key="1">
    <citation type="journal article" date="2009" name="Appl. Environ. Microbiol.">
        <title>Three genomes from the phylum Acidobacteria provide insight into the lifestyles of these microorganisms in soils.</title>
        <authorList>
            <person name="Ward N.L."/>
            <person name="Challacombe J.F."/>
            <person name="Janssen P.H."/>
            <person name="Henrissat B."/>
            <person name="Coutinho P.M."/>
            <person name="Wu M."/>
            <person name="Xie G."/>
            <person name="Haft D.H."/>
            <person name="Sait M."/>
            <person name="Badger J."/>
            <person name="Barabote R.D."/>
            <person name="Bradley B."/>
            <person name="Brettin T.S."/>
            <person name="Brinkac L.M."/>
            <person name="Bruce D."/>
            <person name="Creasy T."/>
            <person name="Daugherty S.C."/>
            <person name="Davidsen T.M."/>
            <person name="DeBoy R.T."/>
            <person name="Detter J.C."/>
            <person name="Dodson R.J."/>
            <person name="Durkin A.S."/>
            <person name="Ganapathy A."/>
            <person name="Gwinn-Giglio M."/>
            <person name="Han C.S."/>
            <person name="Khouri H."/>
            <person name="Kiss H."/>
            <person name="Kothari S.P."/>
            <person name="Madupu R."/>
            <person name="Nelson K.E."/>
            <person name="Nelson W.C."/>
            <person name="Paulsen I."/>
            <person name="Penn K."/>
            <person name="Ren Q."/>
            <person name="Rosovitz M.J."/>
            <person name="Selengut J.D."/>
            <person name="Shrivastava S."/>
            <person name="Sullivan S.A."/>
            <person name="Tapia R."/>
            <person name="Thompson L.S."/>
            <person name="Watkins K.L."/>
            <person name="Yang Q."/>
            <person name="Yu C."/>
            <person name="Zafar N."/>
            <person name="Zhou L."/>
            <person name="Kuske C.R."/>
        </authorList>
    </citation>
    <scope>NUCLEOTIDE SEQUENCE [LARGE SCALE GENOMIC DNA]</scope>
    <source>
        <strain evidence="9">ATCC 51196 / DSM 11244 / BCRC 80197 / JCM 7670 / NBRC 15755 / NCIMB 13165 / 161</strain>
    </source>
</reference>
<evidence type="ECO:0000313" key="9">
    <source>
        <dbReference type="Proteomes" id="UP000002207"/>
    </source>
</evidence>
<dbReference type="STRING" id="240015.ACP_2092"/>
<dbReference type="HOGENOM" id="CLU_075520_1_1_0"/>
<dbReference type="GO" id="GO:0020037">
    <property type="term" value="F:heme binding"/>
    <property type="evidence" value="ECO:0007669"/>
    <property type="project" value="TreeGrafter"/>
</dbReference>
<organism evidence="8 9">
    <name type="scientific">Acidobacterium capsulatum (strain ATCC 51196 / DSM 11244 / BCRC 80197 / JCM 7670 / NBRC 15755 / NCIMB 13165 / 161)</name>
    <dbReference type="NCBI Taxonomy" id="240015"/>
    <lineage>
        <taxon>Bacteria</taxon>
        <taxon>Pseudomonadati</taxon>
        <taxon>Acidobacteriota</taxon>
        <taxon>Terriglobia</taxon>
        <taxon>Terriglobales</taxon>
        <taxon>Acidobacteriaceae</taxon>
        <taxon>Acidobacterium</taxon>
    </lineage>
</organism>
<name>C1F929_ACIC5</name>
<proteinExistence type="predicted"/>
<dbReference type="InterPro" id="IPR016174">
    <property type="entry name" value="Di-haem_cyt_TM"/>
</dbReference>
<dbReference type="GO" id="GO:0022904">
    <property type="term" value="P:respiratory electron transport chain"/>
    <property type="evidence" value="ECO:0007669"/>
    <property type="project" value="InterPro"/>
</dbReference>
<evidence type="ECO:0000256" key="1">
    <source>
        <dbReference type="ARBA" id="ARBA00004651"/>
    </source>
</evidence>
<accession>C1F929</accession>
<dbReference type="Proteomes" id="UP000002207">
    <property type="component" value="Chromosome"/>
</dbReference>
<dbReference type="GO" id="GO:0005886">
    <property type="term" value="C:plasma membrane"/>
    <property type="evidence" value="ECO:0007669"/>
    <property type="project" value="UniProtKB-SubCell"/>
</dbReference>
<dbReference type="KEGG" id="aca:ACP_2092"/>
<feature type="transmembrane region" description="Helical" evidence="6">
    <location>
        <begin position="112"/>
        <end position="129"/>
    </location>
</feature>